<reference evidence="4 5" key="1">
    <citation type="journal article" date="2021" name="Comput. Struct. Biotechnol. J.">
        <title>De novo genome assembly of the potent medicinal plant Rehmannia glutinosa using nanopore technology.</title>
        <authorList>
            <person name="Ma L."/>
            <person name="Dong C."/>
            <person name="Song C."/>
            <person name="Wang X."/>
            <person name="Zheng X."/>
            <person name="Niu Y."/>
            <person name="Chen S."/>
            <person name="Feng W."/>
        </authorList>
    </citation>
    <scope>NUCLEOTIDE SEQUENCE [LARGE SCALE GENOMIC DNA]</scope>
    <source>
        <strain evidence="4">DH-2019</strain>
    </source>
</reference>
<dbReference type="CDD" id="cd09487">
    <property type="entry name" value="SAM_superfamily"/>
    <property type="match status" value="1"/>
</dbReference>
<dbReference type="InterPro" id="IPR001660">
    <property type="entry name" value="SAM"/>
</dbReference>
<name>A0ABR0VBW4_REHGL</name>
<accession>A0ABR0VBW4</accession>
<feature type="region of interest" description="Disordered" evidence="2">
    <location>
        <begin position="1"/>
        <end position="33"/>
    </location>
</feature>
<feature type="region of interest" description="Disordered" evidence="2">
    <location>
        <begin position="63"/>
        <end position="113"/>
    </location>
</feature>
<evidence type="ECO:0000259" key="3">
    <source>
        <dbReference type="PROSITE" id="PS50105"/>
    </source>
</evidence>
<feature type="compositionally biased region" description="Basic residues" evidence="2">
    <location>
        <begin position="1"/>
        <end position="17"/>
    </location>
</feature>
<dbReference type="PANTHER" id="PTHR10627:SF68">
    <property type="entry name" value="F26K24.15 PROTEIN-RELATED"/>
    <property type="match status" value="1"/>
</dbReference>
<dbReference type="Proteomes" id="UP001318860">
    <property type="component" value="Unassembled WGS sequence"/>
</dbReference>
<dbReference type="SMART" id="SM00454">
    <property type="entry name" value="SAM"/>
    <property type="match status" value="1"/>
</dbReference>
<dbReference type="Pfam" id="PF07647">
    <property type="entry name" value="SAM_2"/>
    <property type="match status" value="1"/>
</dbReference>
<evidence type="ECO:0000256" key="2">
    <source>
        <dbReference type="SAM" id="MobiDB-lite"/>
    </source>
</evidence>
<evidence type="ECO:0000256" key="1">
    <source>
        <dbReference type="ARBA" id="ARBA00022737"/>
    </source>
</evidence>
<sequence>MVKPKQRHIRRAPRKKHQNEDSQAVDSPDEGDWMVVKKQKITILIPPLPNKVIPTMPNVGEARLQEKPRSTNSQSSRTTSSASKESVHETHEPMSSSPKQDISPPAILHPSEPNITVQKPCHRIVLDNYGKGIGKCSTSKGNKGMMIFAGSRAFPDRRMRASYLEKKLKKAGGLENWLVSLGLTHFVKVFRRRSVNKFQLANLTMKKLKDMGTDAVGPRRKLMHAIDCLCEPHCFQHV</sequence>
<feature type="compositionally biased region" description="Low complexity" evidence="2">
    <location>
        <begin position="70"/>
        <end position="84"/>
    </location>
</feature>
<dbReference type="PROSITE" id="PS50105">
    <property type="entry name" value="SAM_DOMAIN"/>
    <property type="match status" value="1"/>
</dbReference>
<dbReference type="InterPro" id="IPR013761">
    <property type="entry name" value="SAM/pointed_sf"/>
</dbReference>
<dbReference type="EMBL" id="JABTTQ020001348">
    <property type="protein sequence ID" value="KAK6131636.1"/>
    <property type="molecule type" value="Genomic_DNA"/>
</dbReference>
<gene>
    <name evidence="4" type="ORF">DH2020_034650</name>
</gene>
<evidence type="ECO:0000313" key="4">
    <source>
        <dbReference type="EMBL" id="KAK6131636.1"/>
    </source>
</evidence>
<feature type="domain" description="SAM" evidence="3">
    <location>
        <begin position="174"/>
        <end position="232"/>
    </location>
</feature>
<dbReference type="PANTHER" id="PTHR10627">
    <property type="entry name" value="SCP160"/>
    <property type="match status" value="1"/>
</dbReference>
<protein>
    <recommendedName>
        <fullName evidence="3">SAM domain-containing protein</fullName>
    </recommendedName>
</protein>
<evidence type="ECO:0000313" key="5">
    <source>
        <dbReference type="Proteomes" id="UP001318860"/>
    </source>
</evidence>
<organism evidence="4 5">
    <name type="scientific">Rehmannia glutinosa</name>
    <name type="common">Chinese foxglove</name>
    <dbReference type="NCBI Taxonomy" id="99300"/>
    <lineage>
        <taxon>Eukaryota</taxon>
        <taxon>Viridiplantae</taxon>
        <taxon>Streptophyta</taxon>
        <taxon>Embryophyta</taxon>
        <taxon>Tracheophyta</taxon>
        <taxon>Spermatophyta</taxon>
        <taxon>Magnoliopsida</taxon>
        <taxon>eudicotyledons</taxon>
        <taxon>Gunneridae</taxon>
        <taxon>Pentapetalae</taxon>
        <taxon>asterids</taxon>
        <taxon>lamiids</taxon>
        <taxon>Lamiales</taxon>
        <taxon>Orobanchaceae</taxon>
        <taxon>Rehmannieae</taxon>
        <taxon>Rehmannia</taxon>
    </lineage>
</organism>
<dbReference type="Gene3D" id="1.10.150.50">
    <property type="entry name" value="Transcription Factor, Ets-1"/>
    <property type="match status" value="1"/>
</dbReference>
<keyword evidence="1" id="KW-0677">Repeat</keyword>
<keyword evidence="5" id="KW-1185">Reference proteome</keyword>
<comment type="caution">
    <text evidence="4">The sequence shown here is derived from an EMBL/GenBank/DDBJ whole genome shotgun (WGS) entry which is preliminary data.</text>
</comment>
<dbReference type="SUPFAM" id="SSF47769">
    <property type="entry name" value="SAM/Pointed domain"/>
    <property type="match status" value="1"/>
</dbReference>
<proteinExistence type="predicted"/>